<reference evidence="2" key="1">
    <citation type="submission" date="2014-11" db="EMBL/GenBank/DDBJ databases">
        <authorList>
            <person name="Otto D Thomas"/>
            <person name="Naeem Raeece"/>
        </authorList>
    </citation>
    <scope>NUCLEOTIDE SEQUENCE</scope>
</reference>
<evidence type="ECO:0000256" key="1">
    <source>
        <dbReference type="SAM" id="MobiDB-lite"/>
    </source>
</evidence>
<proteinExistence type="predicted"/>
<dbReference type="AlphaFoldDB" id="A0A0G4F3B3"/>
<feature type="region of interest" description="Disordered" evidence="1">
    <location>
        <begin position="90"/>
        <end position="127"/>
    </location>
</feature>
<organism evidence="2">
    <name type="scientific">Chromera velia CCMP2878</name>
    <dbReference type="NCBI Taxonomy" id="1169474"/>
    <lineage>
        <taxon>Eukaryota</taxon>
        <taxon>Sar</taxon>
        <taxon>Alveolata</taxon>
        <taxon>Colpodellida</taxon>
        <taxon>Chromeraceae</taxon>
        <taxon>Chromera</taxon>
    </lineage>
</organism>
<gene>
    <name evidence="2" type="ORF">Cvel_14966</name>
</gene>
<feature type="region of interest" description="Disordered" evidence="1">
    <location>
        <begin position="163"/>
        <end position="216"/>
    </location>
</feature>
<evidence type="ECO:0000313" key="2">
    <source>
        <dbReference type="EMBL" id="CEM06555.1"/>
    </source>
</evidence>
<dbReference type="EMBL" id="CDMZ01000096">
    <property type="protein sequence ID" value="CEM06555.1"/>
    <property type="molecule type" value="Genomic_DNA"/>
</dbReference>
<accession>A0A0G4F3B3</accession>
<protein>
    <submittedName>
        <fullName evidence="2">Uncharacterized protein</fullName>
    </submittedName>
</protein>
<name>A0A0G4F3B3_9ALVE</name>
<sequence length="255" mass="28887">MAQRKPKYRDEEEDEQKIEGLLALLISTEQLCAVFSDYLDAKSLVRLTQCGWFASHCFSRTETFIWHRYLSDPLYACNPMIRKVCETAMTPKGQTPAPSSKQGDGDGDTSKNPVQTHQKKTESAYVGDRVHPENFRLMVAALCGDNWLKSVLKVKSQLDKNKLKEPLQLNAPARRAHKIAQQQQQQQHNQQQTQKRNQAQSQTRIQTAPKQKVKKGVYTGLDVRPASGALIDAAFESLRRGEKRQKILREGVDGP</sequence>
<feature type="compositionally biased region" description="Low complexity" evidence="1">
    <location>
        <begin position="181"/>
        <end position="202"/>
    </location>
</feature>
<feature type="compositionally biased region" description="Polar residues" evidence="1">
    <location>
        <begin position="92"/>
        <end position="102"/>
    </location>
</feature>
<dbReference type="VEuPathDB" id="CryptoDB:Cvel_14966"/>